<dbReference type="EMBL" id="PKPP01000081">
    <property type="protein sequence ID" value="PWA98125.1"/>
    <property type="molecule type" value="Genomic_DNA"/>
</dbReference>
<comment type="caution">
    <text evidence="6">The sequence shown here is derived from an EMBL/GenBank/DDBJ whole genome shotgun (WGS) entry which is preliminary data.</text>
</comment>
<evidence type="ECO:0000313" key="6">
    <source>
        <dbReference type="EMBL" id="PWA98125.1"/>
    </source>
</evidence>
<evidence type="ECO:0000256" key="4">
    <source>
        <dbReference type="ARBA" id="ARBA00022723"/>
    </source>
</evidence>
<dbReference type="GO" id="GO:0005737">
    <property type="term" value="C:cytoplasm"/>
    <property type="evidence" value="ECO:0007669"/>
    <property type="project" value="TreeGrafter"/>
</dbReference>
<dbReference type="CDD" id="cd00867">
    <property type="entry name" value="Trans_IPPS"/>
    <property type="match status" value="1"/>
</dbReference>
<organism evidence="6 7">
    <name type="scientific">Artemisia annua</name>
    <name type="common">Sweet wormwood</name>
    <dbReference type="NCBI Taxonomy" id="35608"/>
    <lineage>
        <taxon>Eukaryota</taxon>
        <taxon>Viridiplantae</taxon>
        <taxon>Streptophyta</taxon>
        <taxon>Embryophyta</taxon>
        <taxon>Tracheophyta</taxon>
        <taxon>Spermatophyta</taxon>
        <taxon>Magnoliopsida</taxon>
        <taxon>eudicotyledons</taxon>
        <taxon>Gunneridae</taxon>
        <taxon>Pentapetalae</taxon>
        <taxon>asterids</taxon>
        <taxon>campanulids</taxon>
        <taxon>Asterales</taxon>
        <taxon>Asteraceae</taxon>
        <taxon>Asteroideae</taxon>
        <taxon>Anthemideae</taxon>
        <taxon>Artemisiinae</taxon>
        <taxon>Artemisia</taxon>
    </lineage>
</organism>
<dbReference type="Proteomes" id="UP000245207">
    <property type="component" value="Unassembled WGS sequence"/>
</dbReference>
<evidence type="ECO:0000256" key="5">
    <source>
        <dbReference type="ARBA" id="ARBA00022842"/>
    </source>
</evidence>
<protein>
    <submittedName>
        <fullName evidence="6">Chrysanthemyl diphosphate synthase</fullName>
    </submittedName>
</protein>
<comment type="cofactor">
    <cofactor evidence="1">
        <name>Mg(2+)</name>
        <dbReference type="ChEBI" id="CHEBI:18420"/>
    </cofactor>
</comment>
<keyword evidence="4" id="KW-0479">Metal-binding</keyword>
<dbReference type="STRING" id="35608.A0A2U1QJH4"/>
<dbReference type="Pfam" id="PF00348">
    <property type="entry name" value="polyprenyl_synt"/>
    <property type="match status" value="1"/>
</dbReference>
<dbReference type="GO" id="GO:0004161">
    <property type="term" value="F:dimethylallyltranstransferase activity"/>
    <property type="evidence" value="ECO:0007669"/>
    <property type="project" value="TreeGrafter"/>
</dbReference>
<dbReference type="OrthoDB" id="10257492at2759"/>
<evidence type="ECO:0000256" key="2">
    <source>
        <dbReference type="ARBA" id="ARBA00006706"/>
    </source>
</evidence>
<gene>
    <name evidence="6" type="ORF">CTI12_AA022310</name>
</gene>
<dbReference type="InterPro" id="IPR000092">
    <property type="entry name" value="Polyprenyl_synt"/>
</dbReference>
<dbReference type="GO" id="GO:0004337">
    <property type="term" value="F:(2E,6E)-farnesyl diphosphate synthase activity"/>
    <property type="evidence" value="ECO:0007669"/>
    <property type="project" value="TreeGrafter"/>
</dbReference>
<dbReference type="InterPro" id="IPR039702">
    <property type="entry name" value="FPS1-like"/>
</dbReference>
<evidence type="ECO:0000313" key="7">
    <source>
        <dbReference type="Proteomes" id="UP000245207"/>
    </source>
</evidence>
<accession>A0A2U1QJH4</accession>
<keyword evidence="5" id="KW-0460">Magnesium</keyword>
<evidence type="ECO:0000256" key="3">
    <source>
        <dbReference type="ARBA" id="ARBA00022679"/>
    </source>
</evidence>
<proteinExistence type="inferred from homology"/>
<name>A0A2U1QJH4_ARTAN</name>
<dbReference type="SUPFAM" id="SSF48576">
    <property type="entry name" value="Terpenoid synthases"/>
    <property type="match status" value="1"/>
</dbReference>
<dbReference type="GO" id="GO:0046872">
    <property type="term" value="F:metal ion binding"/>
    <property type="evidence" value="ECO:0007669"/>
    <property type="project" value="UniProtKB-KW"/>
</dbReference>
<keyword evidence="3" id="KW-0808">Transferase</keyword>
<reference evidence="6 7" key="1">
    <citation type="journal article" date="2018" name="Mol. Plant">
        <title>The genome of Artemisia annua provides insight into the evolution of Asteraceae family and artemisinin biosynthesis.</title>
        <authorList>
            <person name="Shen Q."/>
            <person name="Zhang L."/>
            <person name="Liao Z."/>
            <person name="Wang S."/>
            <person name="Yan T."/>
            <person name="Shi P."/>
            <person name="Liu M."/>
            <person name="Fu X."/>
            <person name="Pan Q."/>
            <person name="Wang Y."/>
            <person name="Lv Z."/>
            <person name="Lu X."/>
            <person name="Zhang F."/>
            <person name="Jiang W."/>
            <person name="Ma Y."/>
            <person name="Chen M."/>
            <person name="Hao X."/>
            <person name="Li L."/>
            <person name="Tang Y."/>
            <person name="Lv G."/>
            <person name="Zhou Y."/>
            <person name="Sun X."/>
            <person name="Brodelius P.E."/>
            <person name="Rose J.K.C."/>
            <person name="Tang K."/>
        </authorList>
    </citation>
    <scope>NUCLEOTIDE SEQUENCE [LARGE SCALE GENOMIC DNA]</scope>
    <source>
        <strain evidence="7">cv. Huhao1</strain>
        <tissue evidence="6">Leaf</tissue>
    </source>
</reference>
<sequence>MNLPLLMITYKCFSLVGSLSSKWASWNGSSHLQTSTRPLVAAGKYVVRYQTPATDSIYSTLTTTMSSELNSEFMHVYDTLKSELVHDPAFVSDDNSCEWVERMIDYNVPGGEMVRAFSVVDSCQLLKGEKMTEDEVFLACALGWCTEWAEFQTVCGQMIDAIATLEGKKDLSKYTMSLTPCNLFLPHSTFNFLNTLPMIACTLLMFGENLDDHVLAKDVLIEIGIYYQVQNDYLDIFGEPNVFGKTGTDIEECKCSWLIVKAMELANEEQKKILNENYGMKDPEKVAKVKELYHTLNLEGAYEDYESNIYAELIKSIEALPSKAVQAVLKSCPGKIYKGHKAHSMPTILRIEFEGKTTLWERLKPMAELETVGNEWASVISFIVCCYFSCWDIFMEKVYDLQQTNHTGCLQNNVDFLFACKSYRWFAKHNIPNGAPLDIIGNERKKARLNGMKFNIKPMLIDINHLLLPQMVIYSEIHFAKGPTSIFTTLRYVTSAILDARYFKVS</sequence>
<comment type="similarity">
    <text evidence="2">Belongs to the FPP/GGPP synthase family.</text>
</comment>
<dbReference type="PANTHER" id="PTHR11525">
    <property type="entry name" value="FARNESYL-PYROPHOSPHATE SYNTHETASE"/>
    <property type="match status" value="1"/>
</dbReference>
<dbReference type="GO" id="GO:0045337">
    <property type="term" value="P:farnesyl diphosphate biosynthetic process"/>
    <property type="evidence" value="ECO:0007669"/>
    <property type="project" value="TreeGrafter"/>
</dbReference>
<dbReference type="PANTHER" id="PTHR11525:SF0">
    <property type="entry name" value="FARNESYL PYROPHOSPHATE SYNTHASE"/>
    <property type="match status" value="1"/>
</dbReference>
<evidence type="ECO:0000256" key="1">
    <source>
        <dbReference type="ARBA" id="ARBA00001946"/>
    </source>
</evidence>
<dbReference type="Gene3D" id="1.10.600.10">
    <property type="entry name" value="Farnesyl Diphosphate Synthase"/>
    <property type="match status" value="2"/>
</dbReference>
<dbReference type="AlphaFoldDB" id="A0A2U1QJH4"/>
<dbReference type="InterPro" id="IPR008949">
    <property type="entry name" value="Isoprenoid_synthase_dom_sf"/>
</dbReference>
<keyword evidence="7" id="KW-1185">Reference proteome</keyword>